<evidence type="ECO:0008006" key="3">
    <source>
        <dbReference type="Google" id="ProtNLM"/>
    </source>
</evidence>
<dbReference type="RefSeq" id="WP_201362353.1">
    <property type="nucleotide sequence ID" value="NZ_BNJJ01000007.1"/>
</dbReference>
<name>A0ABQ3VF04_9CHLR</name>
<accession>A0ABQ3VF04</accession>
<protein>
    <recommendedName>
        <fullName evidence="3">HEAT repeat domain-containing protein</fullName>
    </recommendedName>
</protein>
<dbReference type="EMBL" id="BNJJ01000007">
    <property type="protein sequence ID" value="GHO84719.1"/>
    <property type="molecule type" value="Genomic_DNA"/>
</dbReference>
<comment type="caution">
    <text evidence="1">The sequence shown here is derived from an EMBL/GenBank/DDBJ whole genome shotgun (WGS) entry which is preliminary data.</text>
</comment>
<proteinExistence type="predicted"/>
<keyword evidence="2" id="KW-1185">Reference proteome</keyword>
<dbReference type="SUPFAM" id="SSF48371">
    <property type="entry name" value="ARM repeat"/>
    <property type="match status" value="1"/>
</dbReference>
<sequence length="1096" mass="126044">MNKAQLLQEVEVLTFAQRSRRMVDFGRLALADPQLDQALAEMATGPFYERFLALQACYGSRNGDLVFASLSDPSACIRQLAVKLVALTCNQEQQRQALQIVPRELRASLIRFLRRYDLQEPIDLFLHQLAGQADKSLVSLLSFGSPELVAQYLPQLSQRFNRAQWRRLARWQPDLALTALQQRLENLAEQEELFVDHLNAVIPILARVLPDALLALLRSPLLADLLFQLQLVELWRQRPNELFDLLLSVHASIDLYKYKVHRRLTLERLHILAQQYSTDDQLVAWLEILPPRQRVEVFEAQLQHVTTQGLVPFEILTLLSRQQREQEARRIWSRTDLALRQLEVRREYAQLLPWAEACEKLDYELRHSDVKRRAQALETLARSVVYQRERLDDLLALFLEHRNEPDPARLSMFEGLNSLPPSTWQTAHLPALAELLHASLDAIDLSNHTLWQLMYLLIRLVPWHTQWAAEQMVTILQVRDTFPLPAYFYDVPPLEEQLRPELIRSIAPIFLPTLTDWRQRDKSEALVACAEAFGRQFRNFPELAQLLVQSLQKAQTTADAQSILSLLVKWQPELSNNLIPALVQQDPSWILVSEVEQYLQRYRQDLLAPFLERTTIQGRFSLEEISFLLFVDFPLTLTQSQQERYAGHLEQDIASGRDRKLLKKTCLQLAALPPIAPERLLRLSQDTHSYNQQLNAINALAMVDNTLAAEAIFSLLRGQAEKNESTAMLRSTLRALWRALRRMPEEAAFYLLTSYTFPQLMVQKEIIFLIGKLSLDAAYQYLLDLQTQSERHPDLRAAGIRALWNHLDRPQTWEILQLAASSASSSMAFKIGHISPEQLTPQELQQLLRLLHTVLQHSGQEARLELLQNIAQLSLRDTQRILTPTLLNAMLSQSTAEVEAAITAFMAICTDRDIPQLQESLRILYMDRRRMFELLPCFSLWRSTKYRNFLNISERKLKSKRKLALALFAVLAEYPATGKVRLCNAFKLLPMADIIELLKHLAETNQLHADALMDACDLLNATYPRTMTTDDLQAVQDALAEHPDERLRRVALAALIAQARETRYSSNWTPELIARLHTYQSDPSLLVAEAALNVFP</sequence>
<gene>
    <name evidence="1" type="ORF">KSZ_27250</name>
</gene>
<dbReference type="Proteomes" id="UP000635565">
    <property type="component" value="Unassembled WGS sequence"/>
</dbReference>
<reference evidence="1 2" key="1">
    <citation type="journal article" date="2021" name="Int. J. Syst. Evol. Microbiol.">
        <title>Reticulibacter mediterranei gen. nov., sp. nov., within the new family Reticulibacteraceae fam. nov., and Ktedonospora formicarum gen. nov., sp. nov., Ktedonobacter robiniae sp. nov., Dictyobacter formicarum sp. nov. and Dictyobacter arantiisoli sp. nov., belonging to the class Ktedonobacteria.</title>
        <authorList>
            <person name="Yabe S."/>
            <person name="Zheng Y."/>
            <person name="Wang C.M."/>
            <person name="Sakai Y."/>
            <person name="Abe K."/>
            <person name="Yokota A."/>
            <person name="Donadio S."/>
            <person name="Cavaletti L."/>
            <person name="Monciardini P."/>
        </authorList>
    </citation>
    <scope>NUCLEOTIDE SEQUENCE [LARGE SCALE GENOMIC DNA]</scope>
    <source>
        <strain evidence="1 2">SOSP1-9</strain>
    </source>
</reference>
<evidence type="ECO:0000313" key="2">
    <source>
        <dbReference type="Proteomes" id="UP000635565"/>
    </source>
</evidence>
<dbReference type="InterPro" id="IPR016024">
    <property type="entry name" value="ARM-type_fold"/>
</dbReference>
<evidence type="ECO:0000313" key="1">
    <source>
        <dbReference type="EMBL" id="GHO84719.1"/>
    </source>
</evidence>
<organism evidence="1 2">
    <name type="scientific">Dictyobacter formicarum</name>
    <dbReference type="NCBI Taxonomy" id="2778368"/>
    <lineage>
        <taxon>Bacteria</taxon>
        <taxon>Bacillati</taxon>
        <taxon>Chloroflexota</taxon>
        <taxon>Ktedonobacteria</taxon>
        <taxon>Ktedonobacterales</taxon>
        <taxon>Dictyobacteraceae</taxon>
        <taxon>Dictyobacter</taxon>
    </lineage>
</organism>